<organism evidence="2 3">
    <name type="scientific">Anisodus tanguticus</name>
    <dbReference type="NCBI Taxonomy" id="243964"/>
    <lineage>
        <taxon>Eukaryota</taxon>
        <taxon>Viridiplantae</taxon>
        <taxon>Streptophyta</taxon>
        <taxon>Embryophyta</taxon>
        <taxon>Tracheophyta</taxon>
        <taxon>Spermatophyta</taxon>
        <taxon>Magnoliopsida</taxon>
        <taxon>eudicotyledons</taxon>
        <taxon>Gunneridae</taxon>
        <taxon>Pentapetalae</taxon>
        <taxon>asterids</taxon>
        <taxon>lamiids</taxon>
        <taxon>Solanales</taxon>
        <taxon>Solanaceae</taxon>
        <taxon>Solanoideae</taxon>
        <taxon>Hyoscyameae</taxon>
        <taxon>Anisodus</taxon>
    </lineage>
</organism>
<evidence type="ECO:0000313" key="3">
    <source>
        <dbReference type="Proteomes" id="UP001291623"/>
    </source>
</evidence>
<accession>A0AAE1VV35</accession>
<dbReference type="PANTHER" id="PTHR11926:SF1560">
    <property type="entry name" value="UDP-GLYCOSYLTRANSFERASE 74E1-RELATED"/>
    <property type="match status" value="1"/>
</dbReference>
<reference evidence="2" key="1">
    <citation type="submission" date="2023-12" db="EMBL/GenBank/DDBJ databases">
        <title>Genome assembly of Anisodus tanguticus.</title>
        <authorList>
            <person name="Wang Y.-J."/>
        </authorList>
    </citation>
    <scope>NUCLEOTIDE SEQUENCE</scope>
    <source>
        <strain evidence="2">KB-2021</strain>
        <tissue evidence="2">Leaf</tissue>
    </source>
</reference>
<comment type="similarity">
    <text evidence="1">Belongs to the UDP-glycosyltransferase family.</text>
</comment>
<evidence type="ECO:0000256" key="1">
    <source>
        <dbReference type="ARBA" id="ARBA00009995"/>
    </source>
</evidence>
<dbReference type="SUPFAM" id="SSF53756">
    <property type="entry name" value="UDP-Glycosyltransferase/glycogen phosphorylase"/>
    <property type="match status" value="1"/>
</dbReference>
<protein>
    <submittedName>
        <fullName evidence="2">Uncharacterized protein</fullName>
    </submittedName>
</protein>
<gene>
    <name evidence="2" type="ORF">RND71_004877</name>
</gene>
<keyword evidence="3" id="KW-1185">Reference proteome</keyword>
<dbReference type="AlphaFoldDB" id="A0AAE1VV35"/>
<dbReference type="GO" id="GO:0080044">
    <property type="term" value="F:quercetin 7-O-glucosyltransferase activity"/>
    <property type="evidence" value="ECO:0007669"/>
    <property type="project" value="TreeGrafter"/>
</dbReference>
<dbReference type="PANTHER" id="PTHR11926">
    <property type="entry name" value="GLUCOSYL/GLUCURONOSYL TRANSFERASES"/>
    <property type="match status" value="1"/>
</dbReference>
<proteinExistence type="inferred from homology"/>
<dbReference type="Gene3D" id="3.40.50.2000">
    <property type="entry name" value="Glycogen Phosphorylase B"/>
    <property type="match status" value="1"/>
</dbReference>
<name>A0AAE1VV35_9SOLA</name>
<dbReference type="EMBL" id="JAVYJV010000003">
    <property type="protein sequence ID" value="KAK4374200.1"/>
    <property type="molecule type" value="Genomic_DNA"/>
</dbReference>
<evidence type="ECO:0000313" key="2">
    <source>
        <dbReference type="EMBL" id="KAK4374200.1"/>
    </source>
</evidence>
<sequence length="125" mass="13980">MSNNLTQIVEKFSDSEYPVKVLVLDSATTWAIDLAHQLGLKGAAFFTQSRSLSAICYHMDPETSEIPLDGSVVSLPSLPLLEKEDLPSFVYESDVVSWLRTQYPIKTIGPTVPSMYLDKRLKDDK</sequence>
<dbReference type="Proteomes" id="UP001291623">
    <property type="component" value="Unassembled WGS sequence"/>
</dbReference>
<comment type="caution">
    <text evidence="2">The sequence shown here is derived from an EMBL/GenBank/DDBJ whole genome shotgun (WGS) entry which is preliminary data.</text>
</comment>
<dbReference type="GO" id="GO:0080043">
    <property type="term" value="F:quercetin 3-O-glucosyltransferase activity"/>
    <property type="evidence" value="ECO:0007669"/>
    <property type="project" value="TreeGrafter"/>
</dbReference>